<evidence type="ECO:0000313" key="1">
    <source>
        <dbReference type="EMBL" id="EKB48806.1"/>
    </source>
</evidence>
<name>K1L236_CECL9</name>
<dbReference type="PANTHER" id="PTHR38477:SF1">
    <property type="entry name" value="MUREIN L,D-TRANSPEPTIDASE CATALYTIC DOMAIN FAMILY PROTEIN"/>
    <property type="match status" value="1"/>
</dbReference>
<dbReference type="AlphaFoldDB" id="K1L236"/>
<evidence type="ECO:0000313" key="2">
    <source>
        <dbReference type="Proteomes" id="UP000004478"/>
    </source>
</evidence>
<gene>
    <name evidence="1" type="ORF">B879_02586</name>
</gene>
<dbReference type="PATRIC" id="fig|1225176.3.peg.2753"/>
<dbReference type="Proteomes" id="UP000004478">
    <property type="component" value="Unassembled WGS sequence"/>
</dbReference>
<dbReference type="PANTHER" id="PTHR38477">
    <property type="entry name" value="HYPOTHETICAL EXPORTED PROTEIN"/>
    <property type="match status" value="1"/>
</dbReference>
<protein>
    <recommendedName>
        <fullName evidence="3">L,D-transpeptidase catalytic domain</fullName>
    </recommendedName>
</protein>
<dbReference type="InterPro" id="IPR032676">
    <property type="entry name" value="YkuD_2"/>
</dbReference>
<sequence>MIWNFFCCKPITYYVMRKTIILIILLVGGTFSSNFLVNSSPSTILKELSLEDHIIELVSTHSLNAEKPLPNRDVLSYGIKGYLKLQEEEKILEGKPLTVIDFTLPSSEKRMWIIDMNEGTILHHGHVSHGRNSGDLMAQKFSNVSSSYMSSLGFYLTGETYQGKHGYSLRLDGLEKGYNDKARDRAIVIHGADYAKEEFISQTGRLGRSLGCPAVPHEIARELIDLIKERSLLFIFGQDEEYLDKSEILNA</sequence>
<organism evidence="1 2">
    <name type="scientific">Cecembia lonarensis (strain CCUG 58316 / KCTC 22772 / LW9)</name>
    <dbReference type="NCBI Taxonomy" id="1225176"/>
    <lineage>
        <taxon>Bacteria</taxon>
        <taxon>Pseudomonadati</taxon>
        <taxon>Bacteroidota</taxon>
        <taxon>Cytophagia</taxon>
        <taxon>Cytophagales</taxon>
        <taxon>Cyclobacteriaceae</taxon>
        <taxon>Cecembia</taxon>
    </lineage>
</organism>
<comment type="caution">
    <text evidence="1">The sequence shown here is derived from an EMBL/GenBank/DDBJ whole genome shotgun (WGS) entry which is preliminary data.</text>
</comment>
<reference evidence="1 2" key="1">
    <citation type="journal article" date="2012" name="J. Bacteriol.">
        <title>Draft Genome Sequence of Cecembia lonarensis Strain LW9T, Isolated from Lonar Lake, a Haloalkaline Lake in India.</title>
        <authorList>
            <person name="Shivaji S."/>
            <person name="Ara S."/>
            <person name="Singh A."/>
            <person name="Pinnaka A.K."/>
        </authorList>
    </citation>
    <scope>NUCLEOTIDE SEQUENCE [LARGE SCALE GENOMIC DNA]</scope>
    <source>
        <strain evidence="1 2">LW9</strain>
    </source>
</reference>
<dbReference type="Pfam" id="PF13645">
    <property type="entry name" value="YkuD_2"/>
    <property type="match status" value="1"/>
</dbReference>
<proteinExistence type="predicted"/>
<dbReference type="EMBL" id="AMGM01000041">
    <property type="protein sequence ID" value="EKB48806.1"/>
    <property type="molecule type" value="Genomic_DNA"/>
</dbReference>
<accession>K1L236</accession>
<keyword evidence="2" id="KW-1185">Reference proteome</keyword>
<evidence type="ECO:0008006" key="3">
    <source>
        <dbReference type="Google" id="ProtNLM"/>
    </source>
</evidence>